<protein>
    <submittedName>
        <fullName evidence="1">Uncharacterized protein</fullName>
    </submittedName>
</protein>
<name>A0A6C0LJI3_9ZZZZ</name>
<reference evidence="1" key="1">
    <citation type="journal article" date="2020" name="Nature">
        <title>Giant virus diversity and host interactions through global metagenomics.</title>
        <authorList>
            <person name="Schulz F."/>
            <person name="Roux S."/>
            <person name="Paez-Espino D."/>
            <person name="Jungbluth S."/>
            <person name="Walsh D.A."/>
            <person name="Denef V.J."/>
            <person name="McMahon K.D."/>
            <person name="Konstantinidis K.T."/>
            <person name="Eloe-Fadrosh E.A."/>
            <person name="Kyrpides N.C."/>
            <person name="Woyke T."/>
        </authorList>
    </citation>
    <scope>NUCLEOTIDE SEQUENCE</scope>
    <source>
        <strain evidence="1">GVMAG-M-3300027833-19</strain>
    </source>
</reference>
<dbReference type="EMBL" id="MN740510">
    <property type="protein sequence ID" value="QHU30580.1"/>
    <property type="molecule type" value="Genomic_DNA"/>
</dbReference>
<dbReference type="AlphaFoldDB" id="A0A6C0LJI3"/>
<sequence>MSSECIISIGGDTNHIVDKFDTTASDRNLQIHNDHSTGSIVLQLGSTDTNTKFEIQNSNGDVLYDILGTGFSLVGGYIPSGNLSTLQSIASPAIDQKFRLLQSDGSFHYDKLCYYTGRTWQVEGETIEVRSSTSLSLYQIVKVDTSTNYKVTVTTTPQDINVLGVVVINPPSGADEYITLAVRGVWPVGMIVDTYSRQGHIRSSSTAGWASTPNANTGNFGFVLKETIVLSIGTPVICFIHAAEKF</sequence>
<organism evidence="1">
    <name type="scientific">viral metagenome</name>
    <dbReference type="NCBI Taxonomy" id="1070528"/>
    <lineage>
        <taxon>unclassified sequences</taxon>
        <taxon>metagenomes</taxon>
        <taxon>organismal metagenomes</taxon>
    </lineage>
</organism>
<proteinExistence type="predicted"/>
<accession>A0A6C0LJI3</accession>
<evidence type="ECO:0000313" key="1">
    <source>
        <dbReference type="EMBL" id="QHU30580.1"/>
    </source>
</evidence>